<name>A0A5C4LC68_9HYPH</name>
<evidence type="ECO:0000256" key="1">
    <source>
        <dbReference type="SAM" id="MobiDB-lite"/>
    </source>
</evidence>
<comment type="caution">
    <text evidence="2">The sequence shown here is derived from an EMBL/GenBank/DDBJ whole genome shotgun (WGS) entry which is preliminary data.</text>
</comment>
<evidence type="ECO:0000313" key="2">
    <source>
        <dbReference type="EMBL" id="TNC10823.1"/>
    </source>
</evidence>
<keyword evidence="3" id="KW-1185">Reference proteome</keyword>
<protein>
    <submittedName>
        <fullName evidence="2">Uncharacterized protein</fullName>
    </submittedName>
</protein>
<gene>
    <name evidence="2" type="ORF">FF100_21985</name>
</gene>
<reference evidence="2 3" key="1">
    <citation type="submission" date="2019-06" db="EMBL/GenBank/DDBJ databases">
        <title>Genome of Methylobacterium sp. 17Sr1-39.</title>
        <authorList>
            <person name="Seo T."/>
        </authorList>
    </citation>
    <scope>NUCLEOTIDE SEQUENCE [LARGE SCALE GENOMIC DNA]</scope>
    <source>
        <strain evidence="2 3">17Sr1-39</strain>
    </source>
</reference>
<proteinExistence type="predicted"/>
<dbReference type="Proteomes" id="UP000305267">
    <property type="component" value="Unassembled WGS sequence"/>
</dbReference>
<feature type="compositionally biased region" description="Low complexity" evidence="1">
    <location>
        <begin position="16"/>
        <end position="36"/>
    </location>
</feature>
<evidence type="ECO:0000313" key="3">
    <source>
        <dbReference type="Proteomes" id="UP000305267"/>
    </source>
</evidence>
<accession>A0A5C4LC68</accession>
<dbReference type="EMBL" id="VDDA01000011">
    <property type="protein sequence ID" value="TNC10823.1"/>
    <property type="molecule type" value="Genomic_DNA"/>
</dbReference>
<dbReference type="RefSeq" id="WP_139037874.1">
    <property type="nucleotide sequence ID" value="NZ_VDDA01000011.1"/>
</dbReference>
<organism evidence="2 3">
    <name type="scientific">Methylobacterium terricola</name>
    <dbReference type="NCBI Taxonomy" id="2583531"/>
    <lineage>
        <taxon>Bacteria</taxon>
        <taxon>Pseudomonadati</taxon>
        <taxon>Pseudomonadota</taxon>
        <taxon>Alphaproteobacteria</taxon>
        <taxon>Hyphomicrobiales</taxon>
        <taxon>Methylobacteriaceae</taxon>
        <taxon>Methylobacterium</taxon>
    </lineage>
</organism>
<feature type="region of interest" description="Disordered" evidence="1">
    <location>
        <begin position="13"/>
        <end position="36"/>
    </location>
</feature>
<feature type="region of interest" description="Disordered" evidence="1">
    <location>
        <begin position="150"/>
        <end position="176"/>
    </location>
</feature>
<sequence>MDTNILMGILGQDPGSTASATPQYATSAPAPASSGAVAYSGSDPELRFYAEQGIDPEIIRAKRWDALQNMSIALMAGSGRGIDGSRLGENMIKAYETGNDIKPILDTKHSANQTALARAKLSLEQQKLAMEVAAQQREAAASQAFQDWITKGSGSSPAPAATASSPGLAPVSSPVSSAASAPTAALAASAAPAPTPSTDSVITPNGPVAPSAPVIDTRQAANVVAAQQGSPAAQQALIDRLSPDQRRLIGITAMTDRKSAEKMLWDFSLKNVYTPPSDNGAGYITQMDQYGQMHSVGHMPTQAQTDTAALHKGSIDAGFTESQKQLDFARDRQKAAEDAFRQQGIQNAQGDYTAGRTALVDGQKEAKAANDTIEAINAARELINGGVYSGSQMALAKSRADALLAQFGFDNLVGSGDQAARTSALQSVGRQLAKSMVKGLGANPTDADLRAAAEMAGANPGALTEQQMLRIFQENERVSAAKIKDYNDRRSTFASQLPQAERTRIDANFPAVSDPGRYHQTVTMPNGEMRRVYTDRNGQYLRHEVMNPRDAR</sequence>
<dbReference type="AlphaFoldDB" id="A0A5C4LC68"/>
<feature type="region of interest" description="Disordered" evidence="1">
    <location>
        <begin position="190"/>
        <end position="213"/>
    </location>
</feature>